<dbReference type="PANTHER" id="PTHR47657">
    <property type="entry name" value="STEROL REGULATORY ELEMENT-BINDING PROTEIN ECM22"/>
    <property type="match status" value="1"/>
</dbReference>
<dbReference type="Gene3D" id="4.10.240.10">
    <property type="entry name" value="Zn(2)-C6 fungal-type DNA-binding domain"/>
    <property type="match status" value="1"/>
</dbReference>
<dbReference type="PROSITE" id="PS00463">
    <property type="entry name" value="ZN2_CY6_FUNGAL_1"/>
    <property type="match status" value="1"/>
</dbReference>
<evidence type="ECO:0000256" key="2">
    <source>
        <dbReference type="SAM" id="MobiDB-lite"/>
    </source>
</evidence>
<reference evidence="4 5" key="1">
    <citation type="journal article" date="2016" name="Sci. Rep.">
        <title>Insights into Adaptations to a Near-Obligate Nematode Endoparasitic Lifestyle from the Finished Genome of Drechmeria coniospora.</title>
        <authorList>
            <person name="Zhang L."/>
            <person name="Zhou Z."/>
            <person name="Guo Q."/>
            <person name="Fokkens L."/>
            <person name="Miskei M."/>
            <person name="Pocsi I."/>
            <person name="Zhang W."/>
            <person name="Chen M."/>
            <person name="Wang L."/>
            <person name="Sun Y."/>
            <person name="Donzelli B.G."/>
            <person name="Gibson D.M."/>
            <person name="Nelson D.R."/>
            <person name="Luo J.G."/>
            <person name="Rep M."/>
            <person name="Liu H."/>
            <person name="Yang S."/>
            <person name="Wang J."/>
            <person name="Krasnoff S.B."/>
            <person name="Xu Y."/>
            <person name="Molnar I."/>
            <person name="Lin M."/>
        </authorList>
    </citation>
    <scope>NUCLEOTIDE SEQUENCE [LARGE SCALE GENOMIC DNA]</scope>
    <source>
        <strain evidence="4 5">ARSEF 6962</strain>
    </source>
</reference>
<dbReference type="InParanoid" id="A0A151GKL2"/>
<feature type="domain" description="Zn(2)-C6 fungal-type" evidence="3">
    <location>
        <begin position="16"/>
        <end position="46"/>
    </location>
</feature>
<dbReference type="InterPro" id="IPR021858">
    <property type="entry name" value="Fun_TF"/>
</dbReference>
<proteinExistence type="predicted"/>
<dbReference type="InterPro" id="IPR052400">
    <property type="entry name" value="Zn2-C6_fungal_TF"/>
</dbReference>
<feature type="compositionally biased region" description="Polar residues" evidence="2">
    <location>
        <begin position="295"/>
        <end position="305"/>
    </location>
</feature>
<dbReference type="EMBL" id="LAYC01000002">
    <property type="protein sequence ID" value="KYK57637.1"/>
    <property type="molecule type" value="Genomic_DNA"/>
</dbReference>
<dbReference type="Pfam" id="PF11951">
    <property type="entry name" value="Fungal_trans_2"/>
    <property type="match status" value="1"/>
</dbReference>
<protein>
    <recommendedName>
        <fullName evidence="3">Zn(2)-C6 fungal-type domain-containing protein</fullName>
    </recommendedName>
</protein>
<dbReference type="OrthoDB" id="416217at2759"/>
<accession>A0A151GKL2</accession>
<keyword evidence="1" id="KW-0539">Nucleus</keyword>
<dbReference type="CDD" id="cd00067">
    <property type="entry name" value="GAL4"/>
    <property type="match status" value="1"/>
</dbReference>
<dbReference type="GO" id="GO:0008270">
    <property type="term" value="F:zinc ion binding"/>
    <property type="evidence" value="ECO:0007669"/>
    <property type="project" value="InterPro"/>
</dbReference>
<evidence type="ECO:0000313" key="4">
    <source>
        <dbReference type="EMBL" id="KYK57637.1"/>
    </source>
</evidence>
<comment type="caution">
    <text evidence="4">The sequence shown here is derived from an EMBL/GenBank/DDBJ whole genome shotgun (WGS) entry which is preliminary data.</text>
</comment>
<dbReference type="InterPro" id="IPR036864">
    <property type="entry name" value="Zn2-C6_fun-type_DNA-bd_sf"/>
</dbReference>
<dbReference type="SMART" id="SM00066">
    <property type="entry name" value="GAL4"/>
    <property type="match status" value="1"/>
</dbReference>
<dbReference type="SUPFAM" id="SSF57701">
    <property type="entry name" value="Zn2/Cys6 DNA-binding domain"/>
    <property type="match status" value="1"/>
</dbReference>
<feature type="compositionally biased region" description="Low complexity" evidence="2">
    <location>
        <begin position="247"/>
        <end position="260"/>
    </location>
</feature>
<dbReference type="Proteomes" id="UP000076580">
    <property type="component" value="Chromosome 02"/>
</dbReference>
<dbReference type="PROSITE" id="PS50048">
    <property type="entry name" value="ZN2_CY6_FUNGAL_2"/>
    <property type="match status" value="1"/>
</dbReference>
<keyword evidence="5" id="KW-1185">Reference proteome</keyword>
<dbReference type="Pfam" id="PF00172">
    <property type="entry name" value="Zn_clus"/>
    <property type="match status" value="1"/>
</dbReference>
<dbReference type="InterPro" id="IPR001138">
    <property type="entry name" value="Zn2Cys6_DnaBD"/>
</dbReference>
<dbReference type="STRING" id="98403.A0A151GKL2"/>
<organism evidence="4 5">
    <name type="scientific">Drechmeria coniospora</name>
    <name type="common">Nematophagous fungus</name>
    <name type="synonym">Meria coniospora</name>
    <dbReference type="NCBI Taxonomy" id="98403"/>
    <lineage>
        <taxon>Eukaryota</taxon>
        <taxon>Fungi</taxon>
        <taxon>Dikarya</taxon>
        <taxon>Ascomycota</taxon>
        <taxon>Pezizomycotina</taxon>
        <taxon>Sordariomycetes</taxon>
        <taxon>Hypocreomycetidae</taxon>
        <taxon>Hypocreales</taxon>
        <taxon>Ophiocordycipitaceae</taxon>
        <taxon>Drechmeria</taxon>
    </lineage>
</organism>
<feature type="region of interest" description="Disordered" evidence="2">
    <location>
        <begin position="246"/>
        <end position="309"/>
    </location>
</feature>
<dbReference type="GeneID" id="63717292"/>
<evidence type="ECO:0000256" key="1">
    <source>
        <dbReference type="ARBA" id="ARBA00023242"/>
    </source>
</evidence>
<dbReference type="GO" id="GO:0000981">
    <property type="term" value="F:DNA-binding transcription factor activity, RNA polymerase II-specific"/>
    <property type="evidence" value="ECO:0007669"/>
    <property type="project" value="InterPro"/>
</dbReference>
<evidence type="ECO:0000259" key="3">
    <source>
        <dbReference type="PROSITE" id="PS50048"/>
    </source>
</evidence>
<gene>
    <name evidence="4" type="ORF">DCS_04649</name>
</gene>
<evidence type="ECO:0000313" key="5">
    <source>
        <dbReference type="Proteomes" id="UP000076580"/>
    </source>
</evidence>
<name>A0A151GKL2_DRECN</name>
<sequence length="320" mass="35504">MFLGAVRRSHTKSRKGCLKCKTRHIRCDEKYPQCSNCTKRKDRCPYNDMPTIPGSLSKPDLMWTPTIEAAIEDWKTTSKFPFPSLQVYPTPVPQLYSTEDLRLIYHFASLKDQLAEKNNDVYTSFWTQNIPTLLSIATTSTYVMHALCSLSATHIALHTNCPLVSNIAFEHRGLAFVGLHKALGEFSRENSDAILAASVLLSWQATDRDSWTKLMQGTSTIINSMGCWLPESALALSVSQTLCPRASSESRTGDSSSTDDQSFDDYSTELTSPYVSTDNHEFTPGVGKYEMSPVESGTSDSSPNSARDVFIKVESPTALI</sequence>
<dbReference type="PANTHER" id="PTHR47657:SF12">
    <property type="entry name" value="ZN(II)2CYS6 TRANSCRIPTION FACTOR (EUROFUNG)"/>
    <property type="match status" value="1"/>
</dbReference>
<dbReference type="RefSeq" id="XP_040656989.1">
    <property type="nucleotide sequence ID" value="XM_040801956.1"/>
</dbReference>
<dbReference type="AlphaFoldDB" id="A0A151GKL2"/>